<feature type="transmembrane region" description="Helical" evidence="2">
    <location>
        <begin position="78"/>
        <end position="95"/>
    </location>
</feature>
<accession>A0A9P9WX84</accession>
<dbReference type="OrthoDB" id="5399848at2759"/>
<feature type="domain" description="ABC transporter TMD0" evidence="3">
    <location>
        <begin position="3"/>
        <end position="96"/>
    </location>
</feature>
<evidence type="ECO:0000256" key="1">
    <source>
        <dbReference type="ARBA" id="ARBA00004141"/>
    </source>
</evidence>
<organism evidence="4 5">
    <name type="scientific">Neoarthrinium moseri</name>
    <dbReference type="NCBI Taxonomy" id="1658444"/>
    <lineage>
        <taxon>Eukaryota</taxon>
        <taxon>Fungi</taxon>
        <taxon>Dikarya</taxon>
        <taxon>Ascomycota</taxon>
        <taxon>Pezizomycotina</taxon>
        <taxon>Sordariomycetes</taxon>
        <taxon>Xylariomycetidae</taxon>
        <taxon>Amphisphaeriales</taxon>
        <taxon>Apiosporaceae</taxon>
        <taxon>Neoarthrinium</taxon>
    </lineage>
</organism>
<sequence length="228" mass="24814">MAALCTNRPEGFGPVSTITSPLPTQCFFDTVVVPLPTWLYLLSIPALWALTPRRSRDSRRRPPRASWASTWRAQWKRLALFAAYYFVVGVLALMQSVEVVSLAKARLGVGLLPFAYAGLLAAAALQATDGAFRRVRGYWAASSAFWVAGAAVTGLKIAGVVGLGLTGPLAREDGPYGTRHQFTDLVILGAFYVLAIVAEVGVVVVRRRGRSSEVDDDVVELRSEFDWK</sequence>
<dbReference type="GO" id="GO:0016020">
    <property type="term" value="C:membrane"/>
    <property type="evidence" value="ECO:0007669"/>
    <property type="project" value="UniProtKB-SubCell"/>
</dbReference>
<dbReference type="EMBL" id="JAFIMR010000002">
    <property type="protein sequence ID" value="KAI1880716.1"/>
    <property type="molecule type" value="Genomic_DNA"/>
</dbReference>
<keyword evidence="5" id="KW-1185">Reference proteome</keyword>
<feature type="transmembrane region" description="Helical" evidence="2">
    <location>
        <begin position="185"/>
        <end position="205"/>
    </location>
</feature>
<name>A0A9P9WX84_9PEZI</name>
<reference evidence="4" key="1">
    <citation type="submission" date="2021-03" db="EMBL/GenBank/DDBJ databases">
        <title>Revisited historic fungal species revealed as producer of novel bioactive compounds through whole genome sequencing and comparative genomics.</title>
        <authorList>
            <person name="Vignolle G.A."/>
            <person name="Hochenegger N."/>
            <person name="Mach R.L."/>
            <person name="Mach-Aigner A.R."/>
            <person name="Javad Rahimi M."/>
            <person name="Salim K.A."/>
            <person name="Chan C.M."/>
            <person name="Lim L.B.L."/>
            <person name="Cai F."/>
            <person name="Druzhinina I.S."/>
            <person name="U'Ren J.M."/>
            <person name="Derntl C."/>
        </authorList>
    </citation>
    <scope>NUCLEOTIDE SEQUENCE</scope>
    <source>
        <strain evidence="4">TUCIM 5799</strain>
    </source>
</reference>
<evidence type="ECO:0000313" key="4">
    <source>
        <dbReference type="EMBL" id="KAI1880716.1"/>
    </source>
</evidence>
<evidence type="ECO:0000259" key="3">
    <source>
        <dbReference type="Pfam" id="PF24357"/>
    </source>
</evidence>
<feature type="transmembrane region" description="Helical" evidence="2">
    <location>
        <begin position="137"/>
        <end position="165"/>
    </location>
</feature>
<evidence type="ECO:0000256" key="2">
    <source>
        <dbReference type="SAM" id="Phobius"/>
    </source>
</evidence>
<dbReference type="AlphaFoldDB" id="A0A9P9WX84"/>
<gene>
    <name evidence="4" type="ORF">JX265_000956</name>
</gene>
<feature type="transmembrane region" description="Helical" evidence="2">
    <location>
        <begin position="31"/>
        <end position="51"/>
    </location>
</feature>
<protein>
    <recommendedName>
        <fullName evidence="3">ABC transporter TMD0 domain-containing protein</fullName>
    </recommendedName>
</protein>
<proteinExistence type="predicted"/>
<evidence type="ECO:0000313" key="5">
    <source>
        <dbReference type="Proteomes" id="UP000829685"/>
    </source>
</evidence>
<dbReference type="Pfam" id="PF24357">
    <property type="entry name" value="TMD0_ABC"/>
    <property type="match status" value="1"/>
</dbReference>
<dbReference type="Proteomes" id="UP000829685">
    <property type="component" value="Unassembled WGS sequence"/>
</dbReference>
<feature type="transmembrane region" description="Helical" evidence="2">
    <location>
        <begin position="107"/>
        <end position="125"/>
    </location>
</feature>
<dbReference type="InterPro" id="IPR056227">
    <property type="entry name" value="TMD0_ABC"/>
</dbReference>
<comment type="caution">
    <text evidence="4">The sequence shown here is derived from an EMBL/GenBank/DDBJ whole genome shotgun (WGS) entry which is preliminary data.</text>
</comment>
<keyword evidence="2" id="KW-0472">Membrane</keyword>
<keyword evidence="2" id="KW-0812">Transmembrane</keyword>
<keyword evidence="2" id="KW-1133">Transmembrane helix</keyword>
<comment type="subcellular location">
    <subcellularLocation>
        <location evidence="1">Membrane</location>
        <topology evidence="1">Multi-pass membrane protein</topology>
    </subcellularLocation>
</comment>